<dbReference type="PANTHER" id="PTHR31711:SF1">
    <property type="entry name" value="ARGININE AND GLUTAMATE-RICH PROTEIN 1"/>
    <property type="match status" value="1"/>
</dbReference>
<feature type="region of interest" description="Disordered" evidence="2">
    <location>
        <begin position="1"/>
        <end position="84"/>
    </location>
</feature>
<comment type="caution">
    <text evidence="3">The sequence shown here is derived from an EMBL/GenBank/DDBJ whole genome shotgun (WGS) entry which is preliminary data.</text>
</comment>
<feature type="coiled-coil region" evidence="1">
    <location>
        <begin position="153"/>
        <end position="222"/>
    </location>
</feature>
<dbReference type="PANTHER" id="PTHR31711">
    <property type="entry name" value="ARGININE AND GLUTAMATE-RICH PROTEIN 1"/>
    <property type="match status" value="1"/>
</dbReference>
<dbReference type="GO" id="GO:0045296">
    <property type="term" value="F:cadherin binding"/>
    <property type="evidence" value="ECO:0007669"/>
    <property type="project" value="TreeGrafter"/>
</dbReference>
<organism evidence="3 4">
    <name type="scientific">Pristionchus fissidentatus</name>
    <dbReference type="NCBI Taxonomy" id="1538716"/>
    <lineage>
        <taxon>Eukaryota</taxon>
        <taxon>Metazoa</taxon>
        <taxon>Ecdysozoa</taxon>
        <taxon>Nematoda</taxon>
        <taxon>Chromadorea</taxon>
        <taxon>Rhabditida</taxon>
        <taxon>Rhabditina</taxon>
        <taxon>Diplogasteromorpha</taxon>
        <taxon>Diplogasteroidea</taxon>
        <taxon>Neodiplogasteridae</taxon>
        <taxon>Pristionchus</taxon>
    </lineage>
</organism>
<keyword evidence="4" id="KW-1185">Reference proteome</keyword>
<protein>
    <submittedName>
        <fullName evidence="3">Uncharacterized protein</fullName>
    </submittedName>
</protein>
<accession>A0AAV5WS20</accession>
<gene>
    <name evidence="3" type="ORF">PFISCL1PPCAC_26119</name>
</gene>
<keyword evidence="1" id="KW-0175">Coiled coil</keyword>
<reference evidence="3" key="1">
    <citation type="submission" date="2023-10" db="EMBL/GenBank/DDBJ databases">
        <title>Genome assembly of Pristionchus species.</title>
        <authorList>
            <person name="Yoshida K."/>
            <person name="Sommer R.J."/>
        </authorList>
    </citation>
    <scope>NUCLEOTIDE SEQUENCE</scope>
    <source>
        <strain evidence="3">RS5133</strain>
    </source>
</reference>
<feature type="compositionally biased region" description="Basic and acidic residues" evidence="2">
    <location>
        <begin position="13"/>
        <end position="35"/>
    </location>
</feature>
<evidence type="ECO:0000256" key="2">
    <source>
        <dbReference type="SAM" id="MobiDB-lite"/>
    </source>
</evidence>
<feature type="compositionally biased region" description="Basic residues" evidence="2">
    <location>
        <begin position="36"/>
        <end position="45"/>
    </location>
</feature>
<feature type="non-terminal residue" evidence="3">
    <location>
        <position position="1"/>
    </location>
</feature>
<sequence>SDTVMARSRSRSPRRDRDRDSRRDRSRSRDRERRDRDRKRDRRRRDRSESASGGEEGGHSLGSLLKKKRERDRRSPSPKAVPREIVRELESATFDASRLSEAAAAWIETRITEQVTSRVGQLEAAMSERIAAARTEMETRLRAQIEHEMQEEMAECAAREKDSKTRCEQLEKELESKLQEAELSERKFNEERLSMLAQKSALERERAELARERDAVTKTEQQTILNKGGQSRAPIKFKFGK</sequence>
<dbReference type="GO" id="GO:0005739">
    <property type="term" value="C:mitochondrion"/>
    <property type="evidence" value="ECO:0007669"/>
    <property type="project" value="TreeGrafter"/>
</dbReference>
<evidence type="ECO:0000313" key="3">
    <source>
        <dbReference type="EMBL" id="GMT34822.1"/>
    </source>
</evidence>
<dbReference type="InterPro" id="IPR033371">
    <property type="entry name" value="ARGLU1"/>
</dbReference>
<dbReference type="Proteomes" id="UP001432322">
    <property type="component" value="Unassembled WGS sequence"/>
</dbReference>
<evidence type="ECO:0000256" key="1">
    <source>
        <dbReference type="SAM" id="Coils"/>
    </source>
</evidence>
<dbReference type="EMBL" id="BTSY01000006">
    <property type="protein sequence ID" value="GMT34822.1"/>
    <property type="molecule type" value="Genomic_DNA"/>
</dbReference>
<proteinExistence type="predicted"/>
<dbReference type="Pfam" id="PF15346">
    <property type="entry name" value="ARGLU"/>
    <property type="match status" value="1"/>
</dbReference>
<dbReference type="AlphaFoldDB" id="A0AAV5WS20"/>
<name>A0AAV5WS20_9BILA</name>
<evidence type="ECO:0000313" key="4">
    <source>
        <dbReference type="Proteomes" id="UP001432322"/>
    </source>
</evidence>
<dbReference type="GO" id="GO:0005654">
    <property type="term" value="C:nucleoplasm"/>
    <property type="evidence" value="ECO:0007669"/>
    <property type="project" value="TreeGrafter"/>
</dbReference>